<comment type="subcellular location">
    <subcellularLocation>
        <location evidence="1">Cell membrane</location>
        <topology evidence="1">Multi-pass membrane protein</topology>
    </subcellularLocation>
</comment>
<dbReference type="GO" id="GO:0008982">
    <property type="term" value="F:protein-N(PI)-phosphohistidine-sugar phosphotransferase activity"/>
    <property type="evidence" value="ECO:0007669"/>
    <property type="project" value="UniProtKB-UniRule"/>
</dbReference>
<evidence type="ECO:0000313" key="11">
    <source>
        <dbReference type="EMBL" id="OJG19520.1"/>
    </source>
</evidence>
<dbReference type="NCBIfam" id="TIGR00410">
    <property type="entry name" value="lacE"/>
    <property type="match status" value="1"/>
</dbReference>
<evidence type="ECO:0000256" key="6">
    <source>
        <dbReference type="ARBA" id="ARBA00022989"/>
    </source>
</evidence>
<evidence type="ECO:0000256" key="5">
    <source>
        <dbReference type="ARBA" id="ARBA00022692"/>
    </source>
</evidence>
<evidence type="ECO:0000259" key="10">
    <source>
        <dbReference type="PROSITE" id="PS51105"/>
    </source>
</evidence>
<dbReference type="EMBL" id="JXKH01000002">
    <property type="protein sequence ID" value="OJG19520.1"/>
    <property type="molecule type" value="Genomic_DNA"/>
</dbReference>
<feature type="transmembrane region" description="Helical" evidence="9">
    <location>
        <begin position="71"/>
        <end position="91"/>
    </location>
</feature>
<feature type="domain" description="PTS EIIC type-3" evidence="10">
    <location>
        <begin position="8"/>
        <end position="413"/>
    </location>
</feature>
<reference evidence="11 12" key="1">
    <citation type="submission" date="2014-12" db="EMBL/GenBank/DDBJ databases">
        <title>Draft genome sequences of 29 type strains of Enterococci.</title>
        <authorList>
            <person name="Zhong Z."/>
            <person name="Sun Z."/>
            <person name="Liu W."/>
            <person name="Zhang W."/>
            <person name="Zhang H."/>
        </authorList>
    </citation>
    <scope>NUCLEOTIDE SEQUENCE [LARGE SCALE GENOMIC DNA]</scope>
    <source>
        <strain evidence="11 12">DSM 17029</strain>
    </source>
</reference>
<feature type="transmembrane region" description="Helical" evidence="9">
    <location>
        <begin position="393"/>
        <end position="414"/>
    </location>
</feature>
<accession>A0A1L8RIC1</accession>
<keyword evidence="3 8" id="KW-1003">Cell membrane</keyword>
<comment type="function">
    <text evidence="8">The phosphoenolpyruvate-dependent sugar phosphotransferase system (PTS), a major carbohydrate active -transport system, catalyzes the phosphorylation of incoming sugar substrates concomitant with their translocation across the cell membrane.</text>
</comment>
<evidence type="ECO:0000256" key="9">
    <source>
        <dbReference type="SAM" id="Phobius"/>
    </source>
</evidence>
<keyword evidence="6 9" id="KW-1133">Transmembrane helix</keyword>
<feature type="transmembrane region" description="Helical" evidence="9">
    <location>
        <begin position="319"/>
        <end position="339"/>
    </location>
</feature>
<keyword evidence="7 8" id="KW-0472">Membrane</keyword>
<feature type="transmembrane region" description="Helical" evidence="9">
    <location>
        <begin position="180"/>
        <end position="197"/>
    </location>
</feature>
<dbReference type="PIRSF" id="PIRSF006351">
    <property type="entry name" value="PTS_EIIC-Cellobiose"/>
    <property type="match status" value="1"/>
</dbReference>
<dbReference type="InterPro" id="IPR004501">
    <property type="entry name" value="PTS_EIIC_3"/>
</dbReference>
<proteinExistence type="predicted"/>
<comment type="caution">
    <text evidence="11">The sequence shown here is derived from an EMBL/GenBank/DDBJ whole genome shotgun (WGS) entry which is preliminary data.</text>
</comment>
<dbReference type="STRING" id="214095.RU97_GL001091"/>
<evidence type="ECO:0000313" key="12">
    <source>
        <dbReference type="Proteomes" id="UP000181884"/>
    </source>
</evidence>
<dbReference type="InterPro" id="IPR004796">
    <property type="entry name" value="PTS_IIC_cello"/>
</dbReference>
<evidence type="ECO:0000256" key="3">
    <source>
        <dbReference type="ARBA" id="ARBA00022475"/>
    </source>
</evidence>
<feature type="transmembrane region" description="Helical" evidence="9">
    <location>
        <begin position="141"/>
        <end position="160"/>
    </location>
</feature>
<organism evidence="11 12">
    <name type="scientific">Enterococcus canis</name>
    <dbReference type="NCBI Taxonomy" id="214095"/>
    <lineage>
        <taxon>Bacteria</taxon>
        <taxon>Bacillati</taxon>
        <taxon>Bacillota</taxon>
        <taxon>Bacilli</taxon>
        <taxon>Lactobacillales</taxon>
        <taxon>Enterococcaceae</taxon>
        <taxon>Enterococcus</taxon>
    </lineage>
</organism>
<feature type="transmembrane region" description="Helical" evidence="9">
    <location>
        <begin position="345"/>
        <end position="364"/>
    </location>
</feature>
<dbReference type="AlphaFoldDB" id="A0A1L8RIC1"/>
<keyword evidence="2 8" id="KW-0813">Transport</keyword>
<evidence type="ECO:0000256" key="8">
    <source>
        <dbReference type="PIRNR" id="PIRNR006351"/>
    </source>
</evidence>
<name>A0A1L8RIC1_9ENTE</name>
<evidence type="ECO:0000256" key="1">
    <source>
        <dbReference type="ARBA" id="ARBA00004651"/>
    </source>
</evidence>
<evidence type="ECO:0000256" key="2">
    <source>
        <dbReference type="ARBA" id="ARBA00022448"/>
    </source>
</evidence>
<dbReference type="InterPro" id="IPR051088">
    <property type="entry name" value="PTS_Sugar-EIIC/EIIB"/>
</dbReference>
<dbReference type="Pfam" id="PF02378">
    <property type="entry name" value="PTS_EIIC"/>
    <property type="match status" value="1"/>
</dbReference>
<dbReference type="InterPro" id="IPR003352">
    <property type="entry name" value="PTS_EIIC"/>
</dbReference>
<feature type="transmembrane region" description="Helical" evidence="9">
    <location>
        <begin position="31"/>
        <end position="51"/>
    </location>
</feature>
<dbReference type="PROSITE" id="PS51105">
    <property type="entry name" value="PTS_EIIC_TYPE_3"/>
    <property type="match status" value="1"/>
</dbReference>
<dbReference type="PANTHER" id="PTHR33989">
    <property type="match status" value="1"/>
</dbReference>
<dbReference type="Proteomes" id="UP000181884">
    <property type="component" value="Unassembled WGS sequence"/>
</dbReference>
<keyword evidence="4 8" id="KW-0762">Sugar transport</keyword>
<sequence>MNGFVGVIEHKIMPFANKMGNQRHMVAIRKGIIATMPLTIVGSFFTILLNIPVESIAAVIEPYREVLDVPFRYTVGILALYATFGIASSLARSYKLDSLTAGILATMAFLVTAAPPLRVMESVEGVIDAGRYMNIANLGSGSLFGSIVTAIVSVEIYRFFIVKNITIKMPDGVPPEVSNSFIALIPGAAILILFWVIRHMLGFDLNGFLSNLLMPLKGILAGNSLFGGLLTVFLICFFWVLGIHGPAIMGPVIRPFWDMSIAENMEAFQASGNAHNLPNIFTEQFLQWFIWIGGAGTTLALVVLFLFSKSKYLKKLGQLSILPGLFNINEPVIFGAPIVMNPILAIPFIGAPLITTTISYFATVSGLVPRMAARLGFAMPSPIAAWMSTDWSIMAAILVIFNFVLTLAIYYPFFKVFEKQQLQKEADELAREEAAKTAVVAEAK</sequence>
<dbReference type="GO" id="GO:0009401">
    <property type="term" value="P:phosphoenolpyruvate-dependent sugar phosphotransferase system"/>
    <property type="evidence" value="ECO:0007669"/>
    <property type="project" value="InterPro"/>
</dbReference>
<dbReference type="GO" id="GO:0005886">
    <property type="term" value="C:plasma membrane"/>
    <property type="evidence" value="ECO:0007669"/>
    <property type="project" value="UniProtKB-SubCell"/>
</dbReference>
<dbReference type="GO" id="GO:1901264">
    <property type="term" value="P:carbohydrate derivative transport"/>
    <property type="evidence" value="ECO:0007669"/>
    <property type="project" value="TreeGrafter"/>
</dbReference>
<evidence type="ECO:0000256" key="4">
    <source>
        <dbReference type="ARBA" id="ARBA00022597"/>
    </source>
</evidence>
<dbReference type="RefSeq" id="WP_067390290.1">
    <property type="nucleotide sequence ID" value="NZ_JXKH01000002.1"/>
</dbReference>
<dbReference type="PANTHER" id="PTHR33989:SF11">
    <property type="entry name" value="LICHENAN PERMEASE IIC COMPONENT"/>
    <property type="match status" value="1"/>
</dbReference>
<feature type="transmembrane region" description="Helical" evidence="9">
    <location>
        <begin position="218"/>
        <end position="241"/>
    </location>
</feature>
<evidence type="ECO:0000256" key="7">
    <source>
        <dbReference type="ARBA" id="ARBA00023136"/>
    </source>
</evidence>
<protein>
    <recommendedName>
        <fullName evidence="8">Permease IIC component</fullName>
    </recommendedName>
</protein>
<feature type="transmembrane region" description="Helical" evidence="9">
    <location>
        <begin position="285"/>
        <end position="307"/>
    </location>
</feature>
<gene>
    <name evidence="11" type="ORF">RU97_GL001091</name>
</gene>
<keyword evidence="5 9" id="KW-0812">Transmembrane</keyword>
<keyword evidence="12" id="KW-1185">Reference proteome</keyword>